<reference evidence="1 2" key="1">
    <citation type="submission" date="2019-03" db="EMBL/GenBank/DDBJ databases">
        <title>Genomic Encyclopedia of Type Strains, Phase IV (KMG-IV): sequencing the most valuable type-strain genomes for metagenomic binning, comparative biology and taxonomic classification.</title>
        <authorList>
            <person name="Goeker M."/>
        </authorList>
    </citation>
    <scope>NUCLEOTIDE SEQUENCE [LARGE SCALE GENOMIC DNA]</scope>
    <source>
        <strain evidence="1 2">DSM 19580</strain>
    </source>
</reference>
<dbReference type="Gene3D" id="1.10.1530.10">
    <property type="match status" value="1"/>
</dbReference>
<accession>A0A4R3Z890</accession>
<dbReference type="InterPro" id="IPR043144">
    <property type="entry name" value="Mal/L-sulf/L-lact_DH-like_ah"/>
</dbReference>
<evidence type="ECO:0000313" key="1">
    <source>
        <dbReference type="EMBL" id="TCW00280.1"/>
    </source>
</evidence>
<dbReference type="EMBL" id="SMCR01000001">
    <property type="protein sequence ID" value="TCW00280.1"/>
    <property type="molecule type" value="Genomic_DNA"/>
</dbReference>
<name>A0A4R3Z890_9GAMM</name>
<organism evidence="1 2">
    <name type="scientific">Biostraticola tofi</name>
    <dbReference type="NCBI Taxonomy" id="466109"/>
    <lineage>
        <taxon>Bacteria</taxon>
        <taxon>Pseudomonadati</taxon>
        <taxon>Pseudomonadota</taxon>
        <taxon>Gammaproteobacteria</taxon>
        <taxon>Enterobacterales</taxon>
        <taxon>Bruguierivoracaceae</taxon>
        <taxon>Biostraticola</taxon>
    </lineage>
</organism>
<dbReference type="AlphaFoldDB" id="A0A4R3Z890"/>
<dbReference type="RefSeq" id="WP_131863848.1">
    <property type="nucleotide sequence ID" value="NZ_SMCR01000001.1"/>
</dbReference>
<dbReference type="Proteomes" id="UP000295719">
    <property type="component" value="Unassembled WGS sequence"/>
</dbReference>
<dbReference type="OrthoDB" id="9769447at2"/>
<gene>
    <name evidence="1" type="ORF">EDC52_101629</name>
</gene>
<sequence length="56" mass="6287">MPLFQHRFLREYCTARLVEHPVNPAIAEQVANNLVESCLKGHDSHGVTMLSRAADI</sequence>
<dbReference type="SUPFAM" id="SSF89733">
    <property type="entry name" value="L-sulfolactate dehydrogenase-like"/>
    <property type="match status" value="1"/>
</dbReference>
<comment type="caution">
    <text evidence="1">The sequence shown here is derived from an EMBL/GenBank/DDBJ whole genome shotgun (WGS) entry which is preliminary data.</text>
</comment>
<evidence type="ECO:0000313" key="2">
    <source>
        <dbReference type="Proteomes" id="UP000295719"/>
    </source>
</evidence>
<keyword evidence="2" id="KW-1185">Reference proteome</keyword>
<dbReference type="InterPro" id="IPR036111">
    <property type="entry name" value="Mal/L-sulfo/L-lacto_DH-like_sf"/>
</dbReference>
<dbReference type="GO" id="GO:0016491">
    <property type="term" value="F:oxidoreductase activity"/>
    <property type="evidence" value="ECO:0007669"/>
    <property type="project" value="InterPro"/>
</dbReference>
<protein>
    <submittedName>
        <fullName evidence="1">Malate/lactate dehydrogenase-like protein</fullName>
    </submittedName>
</protein>
<proteinExistence type="predicted"/>